<reference evidence="1" key="1">
    <citation type="submission" date="2018-05" db="EMBL/GenBank/DDBJ databases">
        <authorList>
            <person name="Lanie J.A."/>
            <person name="Ng W.-L."/>
            <person name="Kazmierczak K.M."/>
            <person name="Andrzejewski T.M."/>
            <person name="Davidsen T.M."/>
            <person name="Wayne K.J."/>
            <person name="Tettelin H."/>
            <person name="Glass J.I."/>
            <person name="Rusch D."/>
            <person name="Podicherti R."/>
            <person name="Tsui H.-C.T."/>
            <person name="Winkler M.E."/>
        </authorList>
    </citation>
    <scope>NUCLEOTIDE SEQUENCE</scope>
</reference>
<dbReference type="AlphaFoldDB" id="A0A382RAK6"/>
<gene>
    <name evidence="1" type="ORF">METZ01_LOCUS346445</name>
</gene>
<dbReference type="EMBL" id="UINC01119628">
    <property type="protein sequence ID" value="SVC93591.1"/>
    <property type="molecule type" value="Genomic_DNA"/>
</dbReference>
<name>A0A382RAK6_9ZZZZ</name>
<sequence>MFGLHLIWRKPRSTDVVIYDRVGAEFIRRCLDGIDSWQIMDVRDTLYVHPRVVFLSIYFFLKRWYCEYQYLKIARPKSLIEKAVIRLIQPKVVITFGENSERFGILSRLCPSALFLGVQNGLRGPKVSDIHFRLYLTNCLCFGQDTVDKYEKSGQSIGKFHIIGSLKTGLFDIQESGTHSSTFDICFISQY</sequence>
<protein>
    <submittedName>
        <fullName evidence="1">Uncharacterized protein</fullName>
    </submittedName>
</protein>
<feature type="non-terminal residue" evidence="1">
    <location>
        <position position="191"/>
    </location>
</feature>
<organism evidence="1">
    <name type="scientific">marine metagenome</name>
    <dbReference type="NCBI Taxonomy" id="408172"/>
    <lineage>
        <taxon>unclassified sequences</taxon>
        <taxon>metagenomes</taxon>
        <taxon>ecological metagenomes</taxon>
    </lineage>
</organism>
<proteinExistence type="predicted"/>
<accession>A0A382RAK6</accession>
<evidence type="ECO:0000313" key="1">
    <source>
        <dbReference type="EMBL" id="SVC93591.1"/>
    </source>
</evidence>